<evidence type="ECO:0000313" key="6">
    <source>
        <dbReference type="Proteomes" id="UP001159641"/>
    </source>
</evidence>
<dbReference type="Gene3D" id="3.40.20.10">
    <property type="entry name" value="Severin"/>
    <property type="match status" value="2"/>
</dbReference>
<dbReference type="InterPro" id="IPR029006">
    <property type="entry name" value="ADF-H/Gelsolin-like_dom_sf"/>
</dbReference>
<comment type="caution">
    <text evidence="5">The sequence shown here is derived from an EMBL/GenBank/DDBJ whole genome shotgun (WGS) entry which is preliminary data.</text>
</comment>
<evidence type="ECO:0000256" key="3">
    <source>
        <dbReference type="SAM" id="MobiDB-lite"/>
    </source>
</evidence>
<feature type="compositionally biased region" description="Low complexity" evidence="3">
    <location>
        <begin position="10"/>
        <end position="27"/>
    </location>
</feature>
<evidence type="ECO:0000313" key="5">
    <source>
        <dbReference type="EMBL" id="KAJ8789631.1"/>
    </source>
</evidence>
<dbReference type="PANTHER" id="PTHR11913">
    <property type="entry name" value="COFILIN-RELATED"/>
    <property type="match status" value="1"/>
</dbReference>
<organism evidence="5 6">
    <name type="scientific">Eschrichtius robustus</name>
    <name type="common">California gray whale</name>
    <name type="synonym">Eschrichtius gibbosus</name>
    <dbReference type="NCBI Taxonomy" id="9764"/>
    <lineage>
        <taxon>Eukaryota</taxon>
        <taxon>Metazoa</taxon>
        <taxon>Chordata</taxon>
        <taxon>Craniata</taxon>
        <taxon>Vertebrata</taxon>
        <taxon>Euteleostomi</taxon>
        <taxon>Mammalia</taxon>
        <taxon>Eutheria</taxon>
        <taxon>Laurasiatheria</taxon>
        <taxon>Artiodactyla</taxon>
        <taxon>Whippomorpha</taxon>
        <taxon>Cetacea</taxon>
        <taxon>Mysticeti</taxon>
        <taxon>Eschrichtiidae</taxon>
        <taxon>Eschrichtius</taxon>
    </lineage>
</organism>
<dbReference type="SUPFAM" id="SSF55753">
    <property type="entry name" value="Actin depolymerizing proteins"/>
    <property type="match status" value="1"/>
</dbReference>
<dbReference type="Pfam" id="PF00241">
    <property type="entry name" value="Cofilin_ADF"/>
    <property type="match status" value="1"/>
</dbReference>
<dbReference type="SMART" id="SM00102">
    <property type="entry name" value="ADF"/>
    <property type="match status" value="1"/>
</dbReference>
<feature type="compositionally biased region" description="Low complexity" evidence="3">
    <location>
        <begin position="47"/>
        <end position="60"/>
    </location>
</feature>
<dbReference type="InterPro" id="IPR002108">
    <property type="entry name" value="ADF-H"/>
</dbReference>
<gene>
    <name evidence="5" type="ORF">J1605_004868</name>
</gene>
<protein>
    <recommendedName>
        <fullName evidence="4">ADF-H domain-containing protein</fullName>
    </recommendedName>
</protein>
<dbReference type="InterPro" id="IPR017904">
    <property type="entry name" value="ADF/Cofilin"/>
</dbReference>
<feature type="compositionally biased region" description="Basic and acidic residues" evidence="3">
    <location>
        <begin position="153"/>
        <end position="165"/>
    </location>
</feature>
<dbReference type="GO" id="GO:0015629">
    <property type="term" value="C:actin cytoskeleton"/>
    <property type="evidence" value="ECO:0007669"/>
    <property type="project" value="InterPro"/>
</dbReference>
<feature type="compositionally biased region" description="Basic and acidic residues" evidence="3">
    <location>
        <begin position="122"/>
        <end position="140"/>
    </location>
</feature>
<dbReference type="EMBL" id="JAIQCJ010001416">
    <property type="protein sequence ID" value="KAJ8789631.1"/>
    <property type="molecule type" value="Genomic_DNA"/>
</dbReference>
<feature type="compositionally biased region" description="Basic residues" evidence="3">
    <location>
        <begin position="89"/>
        <end position="103"/>
    </location>
</feature>
<dbReference type="Proteomes" id="UP001159641">
    <property type="component" value="Unassembled WGS sequence"/>
</dbReference>
<evidence type="ECO:0000259" key="4">
    <source>
        <dbReference type="SMART" id="SM00102"/>
    </source>
</evidence>
<dbReference type="GO" id="GO:0030042">
    <property type="term" value="P:actin filament depolymerization"/>
    <property type="evidence" value="ECO:0007669"/>
    <property type="project" value="InterPro"/>
</dbReference>
<accession>A0AB34HCY0</accession>
<feature type="region of interest" description="Disordered" evidence="3">
    <location>
        <begin position="1"/>
        <end position="184"/>
    </location>
</feature>
<proteinExistence type="inferred from homology"/>
<dbReference type="GO" id="GO:0003779">
    <property type="term" value="F:actin binding"/>
    <property type="evidence" value="ECO:0007669"/>
    <property type="project" value="UniProtKB-KW"/>
</dbReference>
<sequence>MSRERAVSSRGRTAPAPRAAPPLAGRTQLRRGAREARPARPPQGSKAAVAAPRQAGRAPALFLPRRLPYLSGERRRAASPPPATPARPPLRRRRRRRRGSKGRVGRERAGRGASRKPAGQVGEERKEPRNSRAAREDGARRAGRGLRAAGAARSRDPPPPGHERGPPAGHGVRARPGPWGSCRSASCTASALPGACLLPEVSTCVTVKGSWSLRIDVSQGDSPLTNGSVTAVASSTPTLGTERLSDGGYEFVAQKRCAFLSAPSQEICDINVSFTDGVTLIPWLRNVVSSVAVSGVIKVFNDMKVRKSSSPEDVKKRKKAVLFCLSEDTKNLILEEGEGMLVGDVGQTADDPYPCQGEQEGGLGLESAPLKSKMIYASSKDAIEQKLMGIKHELEANCYEDVKDHCTLAEKLGVSLFISLEGKPQTCSRGLQAAPFLPDQRGWGESQQGVGNPFTQVAKQPPHLLDHPPPSIPEGSGLPKLLLIFFLG</sequence>
<name>A0AB34HCY0_ESCRO</name>
<feature type="compositionally biased region" description="Pro residues" evidence="3">
    <location>
        <begin position="79"/>
        <end position="88"/>
    </location>
</feature>
<reference evidence="5 6" key="1">
    <citation type="submission" date="2022-11" db="EMBL/GenBank/DDBJ databases">
        <title>Whole genome sequence of Eschrichtius robustus ER-17-0199.</title>
        <authorList>
            <person name="Bruniche-Olsen A."/>
            <person name="Black A.N."/>
            <person name="Fields C.J."/>
            <person name="Walden K."/>
            <person name="Dewoody J.A."/>
        </authorList>
    </citation>
    <scope>NUCLEOTIDE SEQUENCE [LARGE SCALE GENOMIC DNA]</scope>
    <source>
        <strain evidence="5">ER-17-0199</strain>
        <tissue evidence="5">Blubber</tissue>
    </source>
</reference>
<dbReference type="AlphaFoldDB" id="A0AB34HCY0"/>
<comment type="similarity">
    <text evidence="1">Belongs to the actin-binding proteins ADF family.</text>
</comment>
<evidence type="ECO:0000256" key="2">
    <source>
        <dbReference type="ARBA" id="ARBA00023203"/>
    </source>
</evidence>
<feature type="domain" description="ADF-H" evidence="4">
    <location>
        <begin position="304"/>
        <end position="413"/>
    </location>
</feature>
<keyword evidence="6" id="KW-1185">Reference proteome</keyword>
<evidence type="ECO:0000256" key="1">
    <source>
        <dbReference type="ARBA" id="ARBA00006844"/>
    </source>
</evidence>
<keyword evidence="2" id="KW-0009">Actin-binding</keyword>